<dbReference type="EMBL" id="CP001191">
    <property type="protein sequence ID" value="ACI55674.1"/>
    <property type="molecule type" value="Genomic_DNA"/>
</dbReference>
<dbReference type="AlphaFoldDB" id="A0ABF7QNF6"/>
<evidence type="ECO:0000313" key="1">
    <source>
        <dbReference type="EMBL" id="ACI55674.1"/>
    </source>
</evidence>
<proteinExistence type="predicted"/>
<sequence length="132" mass="14526">MTSLAVTMERQITLPPDLLTHISVRPGEKIEIEKLPGGELRVRAALPATINDFIGRHASKTKEPLTIEEMNEITASSWAGTGSDDVRGLMDPDKDRERLRDLLIEGASSEPTGPVDASYFEAVRDRALKTSR</sequence>
<reference evidence="1 2" key="1">
    <citation type="journal article" date="2010" name="Stand. Genomic Sci.">
        <title>Complete genome sequence of Rhizobium leguminosarum bv trifolii strain WSM2304, an effective microsymbiont of the South American clover Trifolium polymorphum.</title>
        <authorList>
            <person name="Reeve W."/>
            <person name="O'Hara G."/>
            <person name="Chain P."/>
            <person name="Ardley J."/>
            <person name="Brau L."/>
            <person name="Nandesena K."/>
            <person name="Tiwari R."/>
            <person name="Malfatti S."/>
            <person name="Kiss H."/>
            <person name="Lapidus A."/>
            <person name="Copeland A."/>
            <person name="Nolan M."/>
            <person name="Land M."/>
            <person name="Ivanova N."/>
            <person name="Mavromatis K."/>
            <person name="Markowitz V."/>
            <person name="Kyrpides N."/>
            <person name="Melino V."/>
            <person name="Denton M."/>
            <person name="Yates R."/>
            <person name="Howieson J."/>
        </authorList>
    </citation>
    <scope>NUCLEOTIDE SEQUENCE [LARGE SCALE GENOMIC DNA]</scope>
    <source>
        <strain evidence="1 2">WSM2304</strain>
    </source>
</reference>
<gene>
    <name evidence="1" type="ordered locus">Rleg2_2400</name>
</gene>
<accession>A0ABF7QNF6</accession>
<evidence type="ECO:0008006" key="3">
    <source>
        <dbReference type="Google" id="ProtNLM"/>
    </source>
</evidence>
<name>A0ABF7QNF6_RHILW</name>
<dbReference type="Proteomes" id="UP000008330">
    <property type="component" value="Chromosome"/>
</dbReference>
<dbReference type="KEGG" id="rlt:Rleg2_2400"/>
<keyword evidence="2" id="KW-1185">Reference proteome</keyword>
<protein>
    <recommendedName>
        <fullName evidence="3">SpoVT-AbrB domain-containing protein</fullName>
    </recommendedName>
</protein>
<evidence type="ECO:0000313" key="2">
    <source>
        <dbReference type="Proteomes" id="UP000008330"/>
    </source>
</evidence>
<organism evidence="1 2">
    <name type="scientific">Rhizobium leguminosarum bv. trifolii (strain WSM2304)</name>
    <dbReference type="NCBI Taxonomy" id="395492"/>
    <lineage>
        <taxon>Bacteria</taxon>
        <taxon>Pseudomonadati</taxon>
        <taxon>Pseudomonadota</taxon>
        <taxon>Alphaproteobacteria</taxon>
        <taxon>Hyphomicrobiales</taxon>
        <taxon>Rhizobiaceae</taxon>
        <taxon>Rhizobium/Agrobacterium group</taxon>
        <taxon>Rhizobium</taxon>
    </lineage>
</organism>